<proteinExistence type="predicted"/>
<gene>
    <name evidence="2" type="ORF">DIT68_09430</name>
</gene>
<dbReference type="OrthoDB" id="631648at2"/>
<dbReference type="Pfam" id="PF13585">
    <property type="entry name" value="CHU_C"/>
    <property type="match status" value="1"/>
</dbReference>
<sequence length="685" mass="75837">MQKVLQFFTLFLLLGFNIQIASALTAPEITCITTAPNGDITIHWNTVNDPNGEFDSYDLFGDGGGFFNTYPNINTNSATITNPGAGTVDGYYVTVNSNIPGAPPLSSDTLKNIYLNLNNPGNGEAILQWNQPHANQLSSFNDYFHIYKEFPAGTWMLIDSVLYNTTIYSDTINVCEEFLSYQIILPTSYCNFTSNSIGDIFEDKIVPSIPVITNVNIDTLTNEITVSWDVNSQTDTYGYVVYQTDLAGNLVEIDTVWGRPNTTFTHSENLADGPFEYSIAAFDSCFTTNVPPTYQTSAKASPHTTNQLTSSIDKCNSLVNLTWTGYLGFDSIVESKVFASVNNGSWQEIGQSTTNSYSTNINFGDEMIIAVQTISEQGITSFSNKDTVNLSAGNGPGISYLSVATVEGENTVIKHRIINGDGVKSIQLERLNSTSQDFVKIDESVMGNNAEIIFTDANVDVMDSSYTYRTITIDTCDQISQISNLGTSIHLKVITKDDTEQHTLQWTPYENFIGTISSYRVYRSIEGVFDTIPLAVLPYNERTYTDKATPFAKSKEGRVCYLVEAVEASNAYGLQETSRSNVACGVIEPLIFIPNAFTVGGKNPVFKPETRHRQLNDYLFEIYDRYGRVIFSTANPEEGWNGKLKHQSRNAEEGVYVYRLSLKNGNGIQVIRHGHVTLLDYSGVK</sequence>
<reference evidence="2 3" key="2">
    <citation type="submission" date="2018-05" db="EMBL/GenBank/DDBJ databases">
        <authorList>
            <person name="Lanie J.A."/>
            <person name="Ng W.-L."/>
            <person name="Kazmierczak K.M."/>
            <person name="Andrzejewski T.M."/>
            <person name="Davidsen T.M."/>
            <person name="Wayne K.J."/>
            <person name="Tettelin H."/>
            <person name="Glass J.I."/>
            <person name="Rusch D."/>
            <person name="Podicherti R."/>
            <person name="Tsui H.-C.T."/>
            <person name="Winkler M.E."/>
        </authorList>
    </citation>
    <scope>NUCLEOTIDE SEQUENCE [LARGE SCALE GENOMIC DNA]</scope>
    <source>
        <strain evidence="2 3">C305</strain>
    </source>
</reference>
<feature type="signal peptide" evidence="1">
    <location>
        <begin position="1"/>
        <end position="23"/>
    </location>
</feature>
<evidence type="ECO:0008006" key="4">
    <source>
        <dbReference type="Google" id="ProtNLM"/>
    </source>
</evidence>
<dbReference type="AlphaFoldDB" id="A0A2U2XCH6"/>
<protein>
    <recommendedName>
        <fullName evidence="4">Fibronectin type-III domain-containing protein</fullName>
    </recommendedName>
</protein>
<dbReference type="EMBL" id="QFRJ01000006">
    <property type="protein sequence ID" value="PWH85467.1"/>
    <property type="molecule type" value="Genomic_DNA"/>
</dbReference>
<accession>A0A2U2XCH6</accession>
<dbReference type="Proteomes" id="UP000245370">
    <property type="component" value="Unassembled WGS sequence"/>
</dbReference>
<keyword evidence="3" id="KW-1185">Reference proteome</keyword>
<evidence type="ECO:0000256" key="1">
    <source>
        <dbReference type="SAM" id="SignalP"/>
    </source>
</evidence>
<name>A0A2U2XCH6_9FLAO</name>
<comment type="caution">
    <text evidence="2">The sequence shown here is derived from an EMBL/GenBank/DDBJ whole genome shotgun (WGS) entry which is preliminary data.</text>
</comment>
<evidence type="ECO:0000313" key="2">
    <source>
        <dbReference type="EMBL" id="PWH85467.1"/>
    </source>
</evidence>
<feature type="chain" id="PRO_5015576525" description="Fibronectin type-III domain-containing protein" evidence="1">
    <location>
        <begin position="24"/>
        <end position="685"/>
    </location>
</feature>
<dbReference type="RefSeq" id="WP_109359548.1">
    <property type="nucleotide sequence ID" value="NZ_QFRJ01000006.1"/>
</dbReference>
<reference evidence="2 3" key="1">
    <citation type="submission" date="2018-05" db="EMBL/GenBank/DDBJ databases">
        <title>Brumimicrobium oceani sp. nov., isolated from coastal sediment.</title>
        <authorList>
            <person name="Kou Y."/>
        </authorList>
    </citation>
    <scope>NUCLEOTIDE SEQUENCE [LARGE SCALE GENOMIC DNA]</scope>
    <source>
        <strain evidence="2 3">C305</strain>
    </source>
</reference>
<keyword evidence="1" id="KW-0732">Signal</keyword>
<dbReference type="Gene3D" id="2.60.40.10">
    <property type="entry name" value="Immunoglobulins"/>
    <property type="match status" value="2"/>
</dbReference>
<evidence type="ECO:0000313" key="3">
    <source>
        <dbReference type="Proteomes" id="UP000245370"/>
    </source>
</evidence>
<organism evidence="2 3">
    <name type="scientific">Brumimicrobium oceani</name>
    <dbReference type="NCBI Taxonomy" id="2100725"/>
    <lineage>
        <taxon>Bacteria</taxon>
        <taxon>Pseudomonadati</taxon>
        <taxon>Bacteroidota</taxon>
        <taxon>Flavobacteriia</taxon>
        <taxon>Flavobacteriales</taxon>
        <taxon>Crocinitomicaceae</taxon>
        <taxon>Brumimicrobium</taxon>
    </lineage>
</organism>
<dbReference type="InterPro" id="IPR013783">
    <property type="entry name" value="Ig-like_fold"/>
</dbReference>